<sequence length="181" mass="19035">MSVMAAQEDAPGAVGDGAEAVALDAACGLREAEAARARAEVQAQIFPAWCGPVLALIVMGVGAVQSWSVDRSGISVLVALMVAVIAVPAVRMVRWIAMRRTGVMRYVPWSARLWRSRYGLLITAAACAVTWGAAALLGAGGFAIRLAVYVVAGICVWGNFAWRNAAARQELARLRDEPVAA</sequence>
<dbReference type="RefSeq" id="WP_345090371.1">
    <property type="nucleotide sequence ID" value="NZ_BAAAWG010000018.1"/>
</dbReference>
<gene>
    <name evidence="2" type="ORF">ACFP3M_21655</name>
</gene>
<dbReference type="Proteomes" id="UP001596241">
    <property type="component" value="Unassembled WGS sequence"/>
</dbReference>
<protein>
    <recommendedName>
        <fullName evidence="4">Integral membrane protein</fullName>
    </recommendedName>
</protein>
<feature type="transmembrane region" description="Helical" evidence="1">
    <location>
        <begin position="142"/>
        <end position="162"/>
    </location>
</feature>
<proteinExistence type="predicted"/>
<keyword evidence="1" id="KW-0472">Membrane</keyword>
<evidence type="ECO:0000256" key="1">
    <source>
        <dbReference type="SAM" id="Phobius"/>
    </source>
</evidence>
<feature type="transmembrane region" description="Helical" evidence="1">
    <location>
        <begin position="118"/>
        <end position="136"/>
    </location>
</feature>
<keyword evidence="1" id="KW-0812">Transmembrane</keyword>
<reference evidence="3" key="1">
    <citation type="journal article" date="2019" name="Int. J. Syst. Evol. Microbiol.">
        <title>The Global Catalogue of Microorganisms (GCM) 10K type strain sequencing project: providing services to taxonomists for standard genome sequencing and annotation.</title>
        <authorList>
            <consortium name="The Broad Institute Genomics Platform"/>
            <consortium name="The Broad Institute Genome Sequencing Center for Infectious Disease"/>
            <person name="Wu L."/>
            <person name="Ma J."/>
        </authorList>
    </citation>
    <scope>NUCLEOTIDE SEQUENCE [LARGE SCALE GENOMIC DNA]</scope>
    <source>
        <strain evidence="3">CGMCC 1.15809</strain>
    </source>
</reference>
<accession>A0ABW1FMQ3</accession>
<feature type="transmembrane region" description="Helical" evidence="1">
    <location>
        <begin position="74"/>
        <end position="97"/>
    </location>
</feature>
<evidence type="ECO:0008006" key="4">
    <source>
        <dbReference type="Google" id="ProtNLM"/>
    </source>
</evidence>
<keyword evidence="1" id="KW-1133">Transmembrane helix</keyword>
<dbReference type="EMBL" id="JBHSPW010000010">
    <property type="protein sequence ID" value="MFC5895406.1"/>
    <property type="molecule type" value="Genomic_DNA"/>
</dbReference>
<organism evidence="2 3">
    <name type="scientific">Streptomyces ramulosus</name>
    <dbReference type="NCBI Taxonomy" id="47762"/>
    <lineage>
        <taxon>Bacteria</taxon>
        <taxon>Bacillati</taxon>
        <taxon>Actinomycetota</taxon>
        <taxon>Actinomycetes</taxon>
        <taxon>Kitasatosporales</taxon>
        <taxon>Streptomycetaceae</taxon>
        <taxon>Streptomyces</taxon>
    </lineage>
</organism>
<evidence type="ECO:0000313" key="2">
    <source>
        <dbReference type="EMBL" id="MFC5895406.1"/>
    </source>
</evidence>
<evidence type="ECO:0000313" key="3">
    <source>
        <dbReference type="Proteomes" id="UP001596241"/>
    </source>
</evidence>
<name>A0ABW1FMQ3_9ACTN</name>
<feature type="transmembrane region" description="Helical" evidence="1">
    <location>
        <begin position="46"/>
        <end position="68"/>
    </location>
</feature>
<keyword evidence="3" id="KW-1185">Reference proteome</keyword>
<comment type="caution">
    <text evidence="2">The sequence shown here is derived from an EMBL/GenBank/DDBJ whole genome shotgun (WGS) entry which is preliminary data.</text>
</comment>